<gene>
    <name evidence="2" type="ORF">EVAR_63309_1</name>
</gene>
<accession>A0A4C1YPY5</accession>
<protein>
    <submittedName>
        <fullName evidence="2">Uncharacterized protein</fullName>
    </submittedName>
</protein>
<name>A0A4C1YPY5_EUMVA</name>
<evidence type="ECO:0000256" key="1">
    <source>
        <dbReference type="SAM" id="MobiDB-lite"/>
    </source>
</evidence>
<proteinExistence type="predicted"/>
<evidence type="ECO:0000313" key="2">
    <source>
        <dbReference type="EMBL" id="GBP76962.1"/>
    </source>
</evidence>
<reference evidence="2 3" key="1">
    <citation type="journal article" date="2019" name="Commun. Biol.">
        <title>The bagworm genome reveals a unique fibroin gene that provides high tensile strength.</title>
        <authorList>
            <person name="Kono N."/>
            <person name="Nakamura H."/>
            <person name="Ohtoshi R."/>
            <person name="Tomita M."/>
            <person name="Numata K."/>
            <person name="Arakawa K."/>
        </authorList>
    </citation>
    <scope>NUCLEOTIDE SEQUENCE [LARGE SCALE GENOMIC DNA]</scope>
</reference>
<evidence type="ECO:0000313" key="3">
    <source>
        <dbReference type="Proteomes" id="UP000299102"/>
    </source>
</evidence>
<organism evidence="2 3">
    <name type="scientific">Eumeta variegata</name>
    <name type="common">Bagworm moth</name>
    <name type="synonym">Eumeta japonica</name>
    <dbReference type="NCBI Taxonomy" id="151549"/>
    <lineage>
        <taxon>Eukaryota</taxon>
        <taxon>Metazoa</taxon>
        <taxon>Ecdysozoa</taxon>
        <taxon>Arthropoda</taxon>
        <taxon>Hexapoda</taxon>
        <taxon>Insecta</taxon>
        <taxon>Pterygota</taxon>
        <taxon>Neoptera</taxon>
        <taxon>Endopterygota</taxon>
        <taxon>Lepidoptera</taxon>
        <taxon>Glossata</taxon>
        <taxon>Ditrysia</taxon>
        <taxon>Tineoidea</taxon>
        <taxon>Psychidae</taxon>
        <taxon>Oiketicinae</taxon>
        <taxon>Eumeta</taxon>
    </lineage>
</organism>
<comment type="caution">
    <text evidence="2">The sequence shown here is derived from an EMBL/GenBank/DDBJ whole genome shotgun (WGS) entry which is preliminary data.</text>
</comment>
<dbReference type="AlphaFoldDB" id="A0A4C1YPY5"/>
<sequence length="125" mass="13581">MPYCIWILRHITSAIESTPAHGTAAARPRVRSAETPPPAPLAPCAGHRSIRVPSAAGTGPLSARRPSRIALRHLLQRSYIAVRSLHQLATDEGARCPPAARVLFHAFYVHDLLWSMGALDVDVVH</sequence>
<dbReference type="Proteomes" id="UP000299102">
    <property type="component" value="Unassembled WGS sequence"/>
</dbReference>
<dbReference type="EMBL" id="BGZK01001312">
    <property type="protein sequence ID" value="GBP76962.1"/>
    <property type="molecule type" value="Genomic_DNA"/>
</dbReference>
<feature type="region of interest" description="Disordered" evidence="1">
    <location>
        <begin position="18"/>
        <end position="45"/>
    </location>
</feature>
<keyword evidence="3" id="KW-1185">Reference proteome</keyword>